<dbReference type="SMART" id="SM00479">
    <property type="entry name" value="EXOIII"/>
    <property type="match status" value="1"/>
</dbReference>
<proteinExistence type="predicted"/>
<dbReference type="InterPro" id="IPR036397">
    <property type="entry name" value="RNaseH_sf"/>
</dbReference>
<dbReference type="Proteomes" id="UP001180737">
    <property type="component" value="Unassembled WGS sequence"/>
</dbReference>
<dbReference type="RefSeq" id="WP_033530484.1">
    <property type="nucleotide sequence ID" value="NZ_JAVRFJ010000053.1"/>
</dbReference>
<name>A0ABU2ZAG8_9ACTN</name>
<protein>
    <submittedName>
        <fullName evidence="5">3'-5' exonuclease</fullName>
        <ecNumber evidence="5">3.1.-.-</ecNumber>
    </submittedName>
</protein>
<gene>
    <name evidence="5" type="ORF">RM704_40195</name>
</gene>
<dbReference type="EMBL" id="JAVRFJ010000053">
    <property type="protein sequence ID" value="MDT0573595.1"/>
    <property type="molecule type" value="Genomic_DNA"/>
</dbReference>
<dbReference type="InterPro" id="IPR013520">
    <property type="entry name" value="Ribonucl_H"/>
</dbReference>
<sequence length="206" mass="22270">MPTFVIFDLEFTTWPGAMEQDWSAPGQLREIVQIGAVRVDEGYSVVEEYETLVRPVVNPRLSPFFTTLTGIDQRSVDRDGLAPARAVTDFLAFCRGGSVLSYGNDMLVLGENIGWARARGEEIKHSAFTPGFLNIRPWLNAVAPATTATNSGRLWQALSLPRPAPGHEHSALFDCHSIAAALRHLAGTGVTLPAGLLQISGVRGTS</sequence>
<evidence type="ECO:0000256" key="2">
    <source>
        <dbReference type="ARBA" id="ARBA00022801"/>
    </source>
</evidence>
<dbReference type="SUPFAM" id="SSF53098">
    <property type="entry name" value="Ribonuclease H-like"/>
    <property type="match status" value="1"/>
</dbReference>
<dbReference type="InterPro" id="IPR051274">
    <property type="entry name" value="3-5_Exoribonuclease"/>
</dbReference>
<evidence type="ECO:0000256" key="3">
    <source>
        <dbReference type="ARBA" id="ARBA00022839"/>
    </source>
</evidence>
<organism evidence="5 6">
    <name type="scientific">Streptomyces gottesmaniae</name>
    <dbReference type="NCBI Taxonomy" id="3075518"/>
    <lineage>
        <taxon>Bacteria</taxon>
        <taxon>Bacillati</taxon>
        <taxon>Actinomycetota</taxon>
        <taxon>Actinomycetes</taxon>
        <taxon>Kitasatosporales</taxon>
        <taxon>Streptomycetaceae</taxon>
        <taxon>Streptomyces</taxon>
    </lineage>
</organism>
<comment type="caution">
    <text evidence="5">The sequence shown here is derived from an EMBL/GenBank/DDBJ whole genome shotgun (WGS) entry which is preliminary data.</text>
</comment>
<feature type="domain" description="Exonuclease" evidence="4">
    <location>
        <begin position="3"/>
        <end position="191"/>
    </location>
</feature>
<evidence type="ECO:0000313" key="5">
    <source>
        <dbReference type="EMBL" id="MDT0573595.1"/>
    </source>
</evidence>
<dbReference type="PANTHER" id="PTHR23044">
    <property type="entry name" value="3'-5' EXONUCLEASE ERI1-RELATED"/>
    <property type="match status" value="1"/>
</dbReference>
<reference evidence="5" key="1">
    <citation type="submission" date="2024-05" db="EMBL/GenBank/DDBJ databases">
        <title>30 novel species of actinomycetes from the DSMZ collection.</title>
        <authorList>
            <person name="Nouioui I."/>
        </authorList>
    </citation>
    <scope>NUCLEOTIDE SEQUENCE</scope>
    <source>
        <strain evidence="5">DSM 3412</strain>
    </source>
</reference>
<dbReference type="InterPro" id="IPR047201">
    <property type="entry name" value="ERI-1_3'hExo-like"/>
</dbReference>
<keyword evidence="1" id="KW-0540">Nuclease</keyword>
<dbReference type="Pfam" id="PF00929">
    <property type="entry name" value="RNase_T"/>
    <property type="match status" value="1"/>
</dbReference>
<dbReference type="EC" id="3.1.-.-" evidence="5"/>
<evidence type="ECO:0000259" key="4">
    <source>
        <dbReference type="SMART" id="SM00479"/>
    </source>
</evidence>
<accession>A0ABU2ZAG8</accession>
<dbReference type="InterPro" id="IPR012337">
    <property type="entry name" value="RNaseH-like_sf"/>
</dbReference>
<dbReference type="CDD" id="cd06133">
    <property type="entry name" value="ERI-1_3'hExo_like"/>
    <property type="match status" value="1"/>
</dbReference>
<dbReference type="GO" id="GO:0004527">
    <property type="term" value="F:exonuclease activity"/>
    <property type="evidence" value="ECO:0007669"/>
    <property type="project" value="UniProtKB-KW"/>
</dbReference>
<keyword evidence="2 5" id="KW-0378">Hydrolase</keyword>
<evidence type="ECO:0000313" key="6">
    <source>
        <dbReference type="Proteomes" id="UP001180737"/>
    </source>
</evidence>
<keyword evidence="3 5" id="KW-0269">Exonuclease</keyword>
<keyword evidence="6" id="KW-1185">Reference proteome</keyword>
<dbReference type="Gene3D" id="3.30.420.10">
    <property type="entry name" value="Ribonuclease H-like superfamily/Ribonuclease H"/>
    <property type="match status" value="1"/>
</dbReference>
<evidence type="ECO:0000256" key="1">
    <source>
        <dbReference type="ARBA" id="ARBA00022722"/>
    </source>
</evidence>
<dbReference type="PANTHER" id="PTHR23044:SF61">
    <property type="entry name" value="3'-5' EXORIBONUCLEASE 1-RELATED"/>
    <property type="match status" value="1"/>
</dbReference>